<dbReference type="Proteomes" id="UP001284601">
    <property type="component" value="Unassembled WGS sequence"/>
</dbReference>
<evidence type="ECO:0000256" key="6">
    <source>
        <dbReference type="SAM" id="MobiDB-lite"/>
    </source>
</evidence>
<organism evidence="9 10">
    <name type="scientific">Conexibacter stalactiti</name>
    <dbReference type="NCBI Taxonomy" id="1940611"/>
    <lineage>
        <taxon>Bacteria</taxon>
        <taxon>Bacillati</taxon>
        <taxon>Actinomycetota</taxon>
        <taxon>Thermoleophilia</taxon>
        <taxon>Solirubrobacterales</taxon>
        <taxon>Conexibacteraceae</taxon>
        <taxon>Conexibacter</taxon>
    </lineage>
</organism>
<reference evidence="10" key="1">
    <citation type="submission" date="2023-07" db="EMBL/GenBank/DDBJ databases">
        <title>Conexibacter stalactiti sp. nov., isolated from stalactites in a lava cave and emended description of the genus Conexibacter.</title>
        <authorList>
            <person name="Lee S.D."/>
        </authorList>
    </citation>
    <scope>NUCLEOTIDE SEQUENCE [LARGE SCALE GENOMIC DNA]</scope>
    <source>
        <strain evidence="10">KCTC 39840</strain>
    </source>
</reference>
<evidence type="ECO:0000256" key="7">
    <source>
        <dbReference type="SAM" id="Phobius"/>
    </source>
</evidence>
<keyword evidence="10" id="KW-1185">Reference proteome</keyword>
<dbReference type="SUPFAM" id="SSF52540">
    <property type="entry name" value="P-loop containing nucleoside triphosphate hydrolases"/>
    <property type="match status" value="1"/>
</dbReference>
<dbReference type="Pfam" id="PF12696">
    <property type="entry name" value="TraG-D_C"/>
    <property type="match status" value="1"/>
</dbReference>
<keyword evidence="4 7" id="KW-1133">Transmembrane helix</keyword>
<keyword evidence="2" id="KW-1003">Cell membrane</keyword>
<accession>A0ABU4HTR7</accession>
<name>A0ABU4HTR7_9ACTN</name>
<evidence type="ECO:0000256" key="2">
    <source>
        <dbReference type="ARBA" id="ARBA00022475"/>
    </source>
</evidence>
<keyword evidence="3 7" id="KW-0812">Transmembrane</keyword>
<evidence type="ECO:0000256" key="4">
    <source>
        <dbReference type="ARBA" id="ARBA00022989"/>
    </source>
</evidence>
<dbReference type="PANTHER" id="PTHR37937">
    <property type="entry name" value="CONJUGATIVE TRANSFER: DNA TRANSPORT"/>
    <property type="match status" value="1"/>
</dbReference>
<evidence type="ECO:0000313" key="9">
    <source>
        <dbReference type="EMBL" id="MDW5595925.1"/>
    </source>
</evidence>
<feature type="domain" description="TraD/TraG TraM recognition site" evidence="8">
    <location>
        <begin position="441"/>
        <end position="557"/>
    </location>
</feature>
<evidence type="ECO:0000259" key="8">
    <source>
        <dbReference type="Pfam" id="PF12696"/>
    </source>
</evidence>
<feature type="transmembrane region" description="Helical" evidence="7">
    <location>
        <begin position="74"/>
        <end position="96"/>
    </location>
</feature>
<evidence type="ECO:0000256" key="3">
    <source>
        <dbReference type="ARBA" id="ARBA00022692"/>
    </source>
</evidence>
<dbReference type="RefSeq" id="WP_318598270.1">
    <property type="nucleotide sequence ID" value="NZ_JAWSTH010000043.1"/>
</dbReference>
<keyword evidence="5 7" id="KW-0472">Membrane</keyword>
<evidence type="ECO:0000256" key="1">
    <source>
        <dbReference type="ARBA" id="ARBA00004651"/>
    </source>
</evidence>
<dbReference type="PANTHER" id="PTHR37937:SF1">
    <property type="entry name" value="CONJUGATIVE TRANSFER: DNA TRANSPORT"/>
    <property type="match status" value="1"/>
</dbReference>
<dbReference type="Gene3D" id="3.40.50.300">
    <property type="entry name" value="P-loop containing nucleotide triphosphate hydrolases"/>
    <property type="match status" value="1"/>
</dbReference>
<protein>
    <submittedName>
        <fullName evidence="9">Type IV secretory system conjugative DNA transfer family protein</fullName>
    </submittedName>
</protein>
<dbReference type="EMBL" id="JAWSTH010000043">
    <property type="protein sequence ID" value="MDW5595925.1"/>
    <property type="molecule type" value="Genomic_DNA"/>
</dbReference>
<comment type="caution">
    <text evidence="9">The sequence shown here is derived from an EMBL/GenBank/DDBJ whole genome shotgun (WGS) entry which is preliminary data.</text>
</comment>
<evidence type="ECO:0000313" key="10">
    <source>
        <dbReference type="Proteomes" id="UP001284601"/>
    </source>
</evidence>
<evidence type="ECO:0000256" key="5">
    <source>
        <dbReference type="ARBA" id="ARBA00023136"/>
    </source>
</evidence>
<proteinExistence type="predicted"/>
<dbReference type="InterPro" id="IPR027417">
    <property type="entry name" value="P-loop_NTPase"/>
</dbReference>
<dbReference type="InterPro" id="IPR032689">
    <property type="entry name" value="TraG-D_C"/>
</dbReference>
<feature type="region of interest" description="Disordered" evidence="6">
    <location>
        <begin position="526"/>
        <end position="547"/>
    </location>
</feature>
<sequence length="599" mass="65973">MVSTRWHHLMLAAATALAAVGGYALVAWPLLVWSLLHGEPALIAPADVLAGGLRALAGSTPARAWAAYELPPTAFALFVDALLTLAAGALGFVAWLRVDRWRGQSHAGAPTWSPRRQVTPRAWATPRDWLHLQPRDRSRSSGRRVAFSVLLRRLLREPREPVAGDAWLLGRLRGTEVRSGPEMHLGTFAASRAGKTVRDLISQIRAHDGPLVAMSTKLDVVLHTLQLRRRHGPVWIFAPMSDLEPLELTSCGWTPLTACGTWHGALAMAQWIFDADPTAAPSSESSSGARFYNREAVETLLPALLHAAALDRRPMADVLAWLRGGIDGLDPPRQIVEQHGADRAAAALADVQQQDERARSYLLISAAQLVSAYRLPDVQHHDRHEFDPARLVAEGGTLYLIAPDSQQDLLAPIFGGIVGELLRTCELNAQHAADPRTLPVLKFIVDEAAQLTPLAKLPTYLAVSGGWGVRWMLVYQSLAQLRHRYGADADTILANLHVRKVLGPVLDRTTRDDLVHLLGEQQATHTSYTADRWSPPRSVTRQQQRRNKLDSDDLLRLGEGMAVVVHGRDLPARVHLPLWWEWEGARSAKEAHAQTRRST</sequence>
<dbReference type="CDD" id="cd01127">
    <property type="entry name" value="TrwB_TraG_TraD_VirD4"/>
    <property type="match status" value="1"/>
</dbReference>
<gene>
    <name evidence="9" type="ORF">R7226_16370</name>
</gene>
<dbReference type="InterPro" id="IPR051539">
    <property type="entry name" value="T4SS-coupling_protein"/>
</dbReference>
<comment type="subcellular location">
    <subcellularLocation>
        <location evidence="1">Cell membrane</location>
        <topology evidence="1">Multi-pass membrane protein</topology>
    </subcellularLocation>
</comment>